<comment type="caution">
    <text evidence="4">The sequence shown here is derived from an EMBL/GenBank/DDBJ whole genome shotgun (WGS) entry which is preliminary data.</text>
</comment>
<dbReference type="Gene3D" id="3.30.980.20">
    <property type="entry name" value="Putative mannosyl-3-phosphoglycerate phosphatase, domain 2"/>
    <property type="match status" value="1"/>
</dbReference>
<evidence type="ECO:0000256" key="1">
    <source>
        <dbReference type="ARBA" id="ARBA00022723"/>
    </source>
</evidence>
<dbReference type="NCBIfam" id="TIGR01486">
    <property type="entry name" value="HAD-SF-IIB-MPGP"/>
    <property type="match status" value="1"/>
</dbReference>
<dbReference type="NCBIfam" id="NF001218">
    <property type="entry name" value="PRK00192.1-5"/>
    <property type="match status" value="1"/>
</dbReference>
<evidence type="ECO:0000256" key="2">
    <source>
        <dbReference type="ARBA" id="ARBA00022801"/>
    </source>
</evidence>
<organism evidence="4 5">
    <name type="scientific">Glaciecola siphonariae</name>
    <dbReference type="NCBI Taxonomy" id="521012"/>
    <lineage>
        <taxon>Bacteria</taxon>
        <taxon>Pseudomonadati</taxon>
        <taxon>Pseudomonadota</taxon>
        <taxon>Gammaproteobacteria</taxon>
        <taxon>Alteromonadales</taxon>
        <taxon>Alteromonadaceae</taxon>
        <taxon>Glaciecola</taxon>
    </lineage>
</organism>
<keyword evidence="3" id="KW-0460">Magnesium</keyword>
<dbReference type="GO" id="GO:0016787">
    <property type="term" value="F:hydrolase activity"/>
    <property type="evidence" value="ECO:0007669"/>
    <property type="project" value="UniProtKB-KW"/>
</dbReference>
<gene>
    <name evidence="4" type="ORF">ACFO4O_03860</name>
</gene>
<dbReference type="Gene3D" id="3.40.50.1000">
    <property type="entry name" value="HAD superfamily/HAD-like"/>
    <property type="match status" value="1"/>
</dbReference>
<dbReference type="InterPro" id="IPR006379">
    <property type="entry name" value="HAD-SF_hydro_IIB"/>
</dbReference>
<keyword evidence="5" id="KW-1185">Reference proteome</keyword>
<dbReference type="PANTHER" id="PTHR10000">
    <property type="entry name" value="PHOSPHOSERINE PHOSPHATASE"/>
    <property type="match status" value="1"/>
</dbReference>
<protein>
    <submittedName>
        <fullName evidence="4">HAD-IIB family hydrolase</fullName>
    </submittedName>
</protein>
<proteinExistence type="predicted"/>
<dbReference type="InterPro" id="IPR036412">
    <property type="entry name" value="HAD-like_sf"/>
</dbReference>
<evidence type="ECO:0000313" key="5">
    <source>
        <dbReference type="Proteomes" id="UP001595897"/>
    </source>
</evidence>
<keyword evidence="2 4" id="KW-0378">Hydrolase</keyword>
<dbReference type="SFLD" id="SFLDS00003">
    <property type="entry name" value="Haloacid_Dehalogenase"/>
    <property type="match status" value="1"/>
</dbReference>
<dbReference type="SFLD" id="SFLDG01140">
    <property type="entry name" value="C2.B:_Phosphomannomutase_and_P"/>
    <property type="match status" value="1"/>
</dbReference>
<dbReference type="RefSeq" id="WP_382406044.1">
    <property type="nucleotide sequence ID" value="NZ_JBHSGU010000002.1"/>
</dbReference>
<accession>A0ABV9LUH4</accession>
<reference evidence="5" key="1">
    <citation type="journal article" date="2019" name="Int. J. Syst. Evol. Microbiol.">
        <title>The Global Catalogue of Microorganisms (GCM) 10K type strain sequencing project: providing services to taxonomists for standard genome sequencing and annotation.</title>
        <authorList>
            <consortium name="The Broad Institute Genomics Platform"/>
            <consortium name="The Broad Institute Genome Sequencing Center for Infectious Disease"/>
            <person name="Wu L."/>
            <person name="Ma J."/>
        </authorList>
    </citation>
    <scope>NUCLEOTIDE SEQUENCE [LARGE SCALE GENOMIC DNA]</scope>
    <source>
        <strain evidence="5">KACC 12507</strain>
    </source>
</reference>
<sequence length="295" mass="32132">MSLLIQDASSALIFSDLDGTLLDHHSYSYEAALSTLQTLAKMNVPVILNTSKTAAEVKVIHKELGLATPFIIENGAAIYMPKNAFAAKPKEAIWQDGYWVKTFASKRSHWLGIVAKLKERFAGQFEGFSNMSLERISEVTGLSNTDAAAAAKRLYGEPVLWTGTDANKTLFIEEARKLGAFPLVGGRFIHICGDSNKGKALTWLSKEYARQRVNKGLTTKLSTIALGDGNNDIAMLEAATIAVRIKSPVNPPPPLTRQDGVYTSTQYGPSGWRESIENIIPELKNNNTNTGHGHG</sequence>
<dbReference type="EMBL" id="JBHSGU010000002">
    <property type="protein sequence ID" value="MFC4699293.1"/>
    <property type="molecule type" value="Genomic_DNA"/>
</dbReference>
<keyword evidence="1" id="KW-0479">Metal-binding</keyword>
<dbReference type="SUPFAM" id="SSF56784">
    <property type="entry name" value="HAD-like"/>
    <property type="match status" value="1"/>
</dbReference>
<evidence type="ECO:0000313" key="4">
    <source>
        <dbReference type="EMBL" id="MFC4699293.1"/>
    </source>
</evidence>
<dbReference type="Proteomes" id="UP001595897">
    <property type="component" value="Unassembled WGS sequence"/>
</dbReference>
<dbReference type="PANTHER" id="PTHR10000:SF8">
    <property type="entry name" value="HAD SUPERFAMILY HYDROLASE-LIKE, TYPE 3"/>
    <property type="match status" value="1"/>
</dbReference>
<dbReference type="Pfam" id="PF08282">
    <property type="entry name" value="Hydrolase_3"/>
    <property type="match status" value="2"/>
</dbReference>
<dbReference type="InterPro" id="IPR006381">
    <property type="entry name" value="HAD-SF-IIB-MPGP"/>
</dbReference>
<evidence type="ECO:0000256" key="3">
    <source>
        <dbReference type="ARBA" id="ARBA00022842"/>
    </source>
</evidence>
<dbReference type="InterPro" id="IPR023214">
    <property type="entry name" value="HAD_sf"/>
</dbReference>
<dbReference type="SFLD" id="SFLDG01142">
    <property type="entry name" value="C2.B.2:_Mannosyl-3-phosphoglyc"/>
    <property type="match status" value="1"/>
</dbReference>
<dbReference type="NCBIfam" id="TIGR01484">
    <property type="entry name" value="HAD-SF-IIB"/>
    <property type="match status" value="1"/>
</dbReference>
<name>A0ABV9LUH4_9ALTE</name>